<dbReference type="EMBL" id="JABEBT010000046">
    <property type="protein sequence ID" value="KAF7635135.1"/>
    <property type="molecule type" value="Genomic_DNA"/>
</dbReference>
<protein>
    <submittedName>
        <fullName evidence="1">Uncharacterized protein</fullName>
    </submittedName>
</protein>
<accession>A0A8S9ZPC1</accession>
<dbReference type="Proteomes" id="UP000605970">
    <property type="component" value="Unassembled WGS sequence"/>
</dbReference>
<gene>
    <name evidence="1" type="ORF">Mgra_00005417</name>
</gene>
<evidence type="ECO:0000313" key="2">
    <source>
        <dbReference type="Proteomes" id="UP000605970"/>
    </source>
</evidence>
<reference evidence="1" key="1">
    <citation type="journal article" date="2020" name="Ecol. Evol.">
        <title>Genome structure and content of the rice root-knot nematode (Meloidogyne graminicola).</title>
        <authorList>
            <person name="Phan N.T."/>
            <person name="Danchin E.G.J."/>
            <person name="Klopp C."/>
            <person name="Perfus-Barbeoch L."/>
            <person name="Kozlowski D.K."/>
            <person name="Koutsovoulos G.D."/>
            <person name="Lopez-Roques C."/>
            <person name="Bouchez O."/>
            <person name="Zahm M."/>
            <person name="Besnard G."/>
            <person name="Bellafiore S."/>
        </authorList>
    </citation>
    <scope>NUCLEOTIDE SEQUENCE</scope>
    <source>
        <strain evidence="1">VN-18</strain>
    </source>
</reference>
<name>A0A8S9ZPC1_9BILA</name>
<comment type="caution">
    <text evidence="1">The sequence shown here is derived from an EMBL/GenBank/DDBJ whole genome shotgun (WGS) entry which is preliminary data.</text>
</comment>
<dbReference type="AlphaFoldDB" id="A0A8S9ZPC1"/>
<sequence>VHICSCLDSEHCFIKTDFYLNKTCREECSHWLNIYNNENKQNNLLELTNCFWKEGKQDNEFGTFNKAIKLTNCSNTERHFISSQYNYNQLIEKLIGNTSIEYKDNLPHQGAFIRRARATFVVFRNFQKCMNNCAKLYLSECFKKSECAISLSNDYLNSLKIYNECTNQNIYQDAHNSCRCLIKNYRARKLIGICSLLLNAHLMHSLH</sequence>
<feature type="non-terminal residue" evidence="1">
    <location>
        <position position="1"/>
    </location>
</feature>
<keyword evidence="2" id="KW-1185">Reference proteome</keyword>
<evidence type="ECO:0000313" key="1">
    <source>
        <dbReference type="EMBL" id="KAF7635135.1"/>
    </source>
</evidence>
<organism evidence="1 2">
    <name type="scientific">Meloidogyne graminicola</name>
    <dbReference type="NCBI Taxonomy" id="189291"/>
    <lineage>
        <taxon>Eukaryota</taxon>
        <taxon>Metazoa</taxon>
        <taxon>Ecdysozoa</taxon>
        <taxon>Nematoda</taxon>
        <taxon>Chromadorea</taxon>
        <taxon>Rhabditida</taxon>
        <taxon>Tylenchina</taxon>
        <taxon>Tylenchomorpha</taxon>
        <taxon>Tylenchoidea</taxon>
        <taxon>Meloidogynidae</taxon>
        <taxon>Meloidogyninae</taxon>
        <taxon>Meloidogyne</taxon>
    </lineage>
</organism>
<proteinExistence type="predicted"/>
<dbReference type="OrthoDB" id="5867660at2759"/>